<organism evidence="2">
    <name type="scientific">uncultured Caudovirales phage</name>
    <dbReference type="NCBI Taxonomy" id="2100421"/>
    <lineage>
        <taxon>Viruses</taxon>
        <taxon>Duplodnaviria</taxon>
        <taxon>Heunggongvirae</taxon>
        <taxon>Uroviricota</taxon>
        <taxon>Caudoviricetes</taxon>
        <taxon>Peduoviridae</taxon>
        <taxon>Maltschvirus</taxon>
        <taxon>Maltschvirus maltsch</taxon>
    </lineage>
</organism>
<dbReference type="EMBL" id="LR797824">
    <property type="protein sequence ID" value="CAB4241542.1"/>
    <property type="molecule type" value="Genomic_DNA"/>
</dbReference>
<keyword evidence="1" id="KW-1133">Transmembrane helix</keyword>
<accession>A0A6J5T9P7</accession>
<evidence type="ECO:0000256" key="1">
    <source>
        <dbReference type="SAM" id="Phobius"/>
    </source>
</evidence>
<keyword evidence="1" id="KW-0812">Transmembrane</keyword>
<reference evidence="2" key="1">
    <citation type="submission" date="2020-05" db="EMBL/GenBank/DDBJ databases">
        <authorList>
            <person name="Chiriac C."/>
            <person name="Salcher M."/>
            <person name="Ghai R."/>
            <person name="Kavagutti S V."/>
        </authorList>
    </citation>
    <scope>NUCLEOTIDE SEQUENCE</scope>
</reference>
<feature type="transmembrane region" description="Helical" evidence="1">
    <location>
        <begin position="69"/>
        <end position="91"/>
    </location>
</feature>
<proteinExistence type="predicted"/>
<protein>
    <submittedName>
        <fullName evidence="2">Uncharacterized protein</fullName>
    </submittedName>
</protein>
<sequence>MASPITENTSLEMHVELCAERYTRLEEKFKLVEHRLDQLHTDFSSFKNENQKNLSEIKSMLTGAKDEKFKIMVGSTATIIVGLLAMLGYVITHLPK</sequence>
<gene>
    <name evidence="2" type="ORF">UFOVP71_80</name>
</gene>
<name>A0A6J5T9P7_9CAUD</name>
<evidence type="ECO:0000313" key="2">
    <source>
        <dbReference type="EMBL" id="CAB4241542.1"/>
    </source>
</evidence>
<keyword evidence="1" id="KW-0472">Membrane</keyword>